<dbReference type="Pfam" id="PF00400">
    <property type="entry name" value="WD40"/>
    <property type="match status" value="1"/>
</dbReference>
<feature type="compositionally biased region" description="Basic residues" evidence="1">
    <location>
        <begin position="398"/>
        <end position="413"/>
    </location>
</feature>
<feature type="compositionally biased region" description="Low complexity" evidence="1">
    <location>
        <begin position="523"/>
        <end position="532"/>
    </location>
</feature>
<dbReference type="InterPro" id="IPR015943">
    <property type="entry name" value="WD40/YVTN_repeat-like_dom_sf"/>
</dbReference>
<feature type="region of interest" description="Disordered" evidence="1">
    <location>
        <begin position="520"/>
        <end position="678"/>
    </location>
</feature>
<evidence type="ECO:0000313" key="2">
    <source>
        <dbReference type="EMBL" id="KAG0327602.1"/>
    </source>
</evidence>
<dbReference type="InterPro" id="IPR036322">
    <property type="entry name" value="WD40_repeat_dom_sf"/>
</dbReference>
<feature type="compositionally biased region" description="Polar residues" evidence="1">
    <location>
        <begin position="1"/>
        <end position="10"/>
    </location>
</feature>
<dbReference type="InterPro" id="IPR001680">
    <property type="entry name" value="WD40_rpt"/>
</dbReference>
<reference evidence="2" key="1">
    <citation type="journal article" date="2020" name="Fungal Divers.">
        <title>Resolving the Mortierellaceae phylogeny through synthesis of multi-gene phylogenetics and phylogenomics.</title>
        <authorList>
            <person name="Vandepol N."/>
            <person name="Liber J."/>
            <person name="Desiro A."/>
            <person name="Na H."/>
            <person name="Kennedy M."/>
            <person name="Barry K."/>
            <person name="Grigoriev I.V."/>
            <person name="Miller A.N."/>
            <person name="O'Donnell K."/>
            <person name="Stajich J.E."/>
            <person name="Bonito G."/>
        </authorList>
    </citation>
    <scope>NUCLEOTIDE SEQUENCE</scope>
    <source>
        <strain evidence="2">REB-010B</strain>
    </source>
</reference>
<feature type="region of interest" description="Disordered" evidence="1">
    <location>
        <begin position="1"/>
        <end position="62"/>
    </location>
</feature>
<keyword evidence="3" id="KW-1185">Reference proteome</keyword>
<proteinExistence type="predicted"/>
<dbReference type="GO" id="GO:0000922">
    <property type="term" value="C:spindle pole"/>
    <property type="evidence" value="ECO:0007669"/>
    <property type="project" value="TreeGrafter"/>
</dbReference>
<protein>
    <submittedName>
        <fullName evidence="2">Protein nedd1</fullName>
    </submittedName>
</protein>
<dbReference type="Proteomes" id="UP000738325">
    <property type="component" value="Unassembled WGS sequence"/>
</dbReference>
<dbReference type="GO" id="GO:0000278">
    <property type="term" value="P:mitotic cell cycle"/>
    <property type="evidence" value="ECO:0007669"/>
    <property type="project" value="TreeGrafter"/>
</dbReference>
<evidence type="ECO:0000256" key="1">
    <source>
        <dbReference type="SAM" id="MobiDB-lite"/>
    </source>
</evidence>
<evidence type="ECO:0000313" key="3">
    <source>
        <dbReference type="Proteomes" id="UP000738325"/>
    </source>
</evidence>
<dbReference type="GO" id="GO:0036064">
    <property type="term" value="C:ciliary basal body"/>
    <property type="evidence" value="ECO:0007669"/>
    <property type="project" value="TreeGrafter"/>
</dbReference>
<feature type="region of interest" description="Disordered" evidence="1">
    <location>
        <begin position="386"/>
        <end position="421"/>
    </location>
</feature>
<accession>A0A9P6RUH8</accession>
<sequence>MDASAQSRPFSQRKRSYSNTAYSSQEEEAASATATPPSSHNTHQGNHSHSAPSSAPSPPSVLAVATGSHVLTYDFINTGTMSKQQQQQSQQPPTAAPGQYEGIQMSHERTAFSVSNLKWSPDNTMLAVEAQDGRIGLHDSRGRFQESLVSEPVVEAPRAGSSRCAMSWAPKPQRLYFAKGNKVMTWDSSTRRTAETFEVASTISALAINSEDILLAVGQSIGNVDVINRATGVSARLETPSSLVMSRMEYSVFNKSILGGVGNDGILRLWNTGVNGSAASYHSFTTTHEVPISAMAFSPFNRYLICTAGLDKRYALYDVEKRNVVKNTVTDYGLTSVTFKNDGISMAFGTEDGKVLLYDLRSTSRPISIIETKVNAPVMAVHFQGKQQSGTGSASGSMKRHQASNGHGLKRHNSVGSNTSVFSKKDSITTATTAAGSAATTLISTAATAAAVSSLSTSGLGEDFNTAKSALTRPTPIKTATLSHPSLSQLAANETSYPTREVQSAGISSGKAIMDLFSKRNSDSTTSASATTLTRPKRPAAPSSITTGSSAGTTLSSKPTTPSTSGPSVSGSTPAGRSGYTSVPTTPAKETSYPSGGGGSGGGPSGSSYPNSRTVSPFAFQARQPRSPSEDGSTSSSSINTPPGSPSAAAASQSHLKHHHYVDLTSKSPSRVSRAKRRKSFGSLMASGGASSAPGTPGGLFNSYTDEKMEILRGQIVDQVRDVLLDHPMEEEPRGRGAATKVTTPGSAGMEGVAVISQTGMHRAGRGSSKARTPMRDLWMQVGQEGSGSTNRAGAGGDAFSSITKTPSGFLAQSALPALSSSSSPSVAAMAIESLQNTGIGSTSGMTSSSFPSKILEGVIEGCLMEFRAGIRSDIQNMHLELLRQFQIQKMEIEGLLKQYTDTKDLKEENERLLEENRRLRMNY</sequence>
<dbReference type="GO" id="GO:0005737">
    <property type="term" value="C:cytoplasm"/>
    <property type="evidence" value="ECO:0007669"/>
    <property type="project" value="TreeGrafter"/>
</dbReference>
<feature type="compositionally biased region" description="Gly residues" evidence="1">
    <location>
        <begin position="595"/>
        <end position="605"/>
    </location>
</feature>
<dbReference type="PANTHER" id="PTHR44414">
    <property type="entry name" value="PROTEIN NEDD1"/>
    <property type="match status" value="1"/>
</dbReference>
<feature type="compositionally biased region" description="Low complexity" evidence="1">
    <location>
        <begin position="20"/>
        <end position="39"/>
    </location>
</feature>
<feature type="compositionally biased region" description="Polar residues" evidence="1">
    <location>
        <begin position="579"/>
        <end position="589"/>
    </location>
</feature>
<dbReference type="OrthoDB" id="1602884at2759"/>
<dbReference type="AlphaFoldDB" id="A0A9P6RUH8"/>
<dbReference type="GO" id="GO:0005814">
    <property type="term" value="C:centriole"/>
    <property type="evidence" value="ECO:0007669"/>
    <property type="project" value="TreeGrafter"/>
</dbReference>
<dbReference type="GO" id="GO:0007020">
    <property type="term" value="P:microtubule nucleation"/>
    <property type="evidence" value="ECO:0007669"/>
    <property type="project" value="TreeGrafter"/>
</dbReference>
<comment type="caution">
    <text evidence="2">The sequence shown here is derived from an EMBL/GenBank/DDBJ whole genome shotgun (WGS) entry which is preliminary data.</text>
</comment>
<dbReference type="EMBL" id="JAAAIP010000052">
    <property type="protein sequence ID" value="KAG0327602.1"/>
    <property type="molecule type" value="Genomic_DNA"/>
</dbReference>
<dbReference type="GO" id="GO:0043015">
    <property type="term" value="F:gamma-tubulin binding"/>
    <property type="evidence" value="ECO:0007669"/>
    <property type="project" value="TreeGrafter"/>
</dbReference>
<name>A0A9P6RUH8_9FUNG</name>
<feature type="compositionally biased region" description="Low complexity" evidence="1">
    <location>
        <begin position="625"/>
        <end position="654"/>
    </location>
</feature>
<feature type="compositionally biased region" description="Low complexity" evidence="1">
    <location>
        <begin position="543"/>
        <end position="576"/>
    </location>
</feature>
<dbReference type="PANTHER" id="PTHR44414:SF1">
    <property type="entry name" value="PROTEIN NEDD1"/>
    <property type="match status" value="1"/>
</dbReference>
<dbReference type="InterPro" id="IPR052818">
    <property type="entry name" value="NEDD1_Spindle_Assembly"/>
</dbReference>
<dbReference type="Gene3D" id="2.130.10.10">
    <property type="entry name" value="YVTN repeat-like/Quinoprotein amine dehydrogenase"/>
    <property type="match status" value="2"/>
</dbReference>
<feature type="compositionally biased region" description="Polar residues" evidence="1">
    <location>
        <begin position="386"/>
        <end position="396"/>
    </location>
</feature>
<dbReference type="SUPFAM" id="SSF50978">
    <property type="entry name" value="WD40 repeat-like"/>
    <property type="match status" value="1"/>
</dbReference>
<organism evidence="2 3">
    <name type="scientific">Dissophora globulifera</name>
    <dbReference type="NCBI Taxonomy" id="979702"/>
    <lineage>
        <taxon>Eukaryota</taxon>
        <taxon>Fungi</taxon>
        <taxon>Fungi incertae sedis</taxon>
        <taxon>Mucoromycota</taxon>
        <taxon>Mortierellomycotina</taxon>
        <taxon>Mortierellomycetes</taxon>
        <taxon>Mortierellales</taxon>
        <taxon>Mortierellaceae</taxon>
        <taxon>Dissophora</taxon>
    </lineage>
</organism>
<gene>
    <name evidence="2" type="primary">NEDD1</name>
    <name evidence="2" type="ORF">BGZ99_007304</name>
</gene>
<dbReference type="SMART" id="SM00320">
    <property type="entry name" value="WD40"/>
    <property type="match status" value="3"/>
</dbReference>